<evidence type="ECO:0000313" key="8">
    <source>
        <dbReference type="Proteomes" id="UP000188603"/>
    </source>
</evidence>
<comment type="subcellular location">
    <subcellularLocation>
        <location evidence="5">Cytoplasm</location>
    </subcellularLocation>
</comment>
<evidence type="ECO:0000256" key="3">
    <source>
        <dbReference type="ARBA" id="ARBA00022679"/>
    </source>
</evidence>
<keyword evidence="3 7" id="KW-0808">Transferase</keyword>
<protein>
    <recommendedName>
        <fullName evidence="5">[Ribosomal protein bS18]-alanine N-acetyltransferase</fullName>
        <ecNumber evidence="5">2.3.1.266</ecNumber>
    </recommendedName>
</protein>
<comment type="function">
    <text evidence="5">Acetylates the N-terminal alanine of ribosomal protein bS18.</text>
</comment>
<evidence type="ECO:0000256" key="2">
    <source>
        <dbReference type="ARBA" id="ARBA00022490"/>
    </source>
</evidence>
<keyword evidence="2 5" id="KW-0963">Cytoplasm</keyword>
<feature type="domain" description="N-acetyltransferase" evidence="6">
    <location>
        <begin position="1"/>
        <end position="141"/>
    </location>
</feature>
<comment type="similarity">
    <text evidence="1 5">Belongs to the acetyltransferase family. RimI subfamily.</text>
</comment>
<dbReference type="PANTHER" id="PTHR43420:SF44">
    <property type="entry name" value="ACETYLTRANSFERASE YPEA"/>
    <property type="match status" value="1"/>
</dbReference>
<organism evidence="7 8">
    <name type="scientific">Novibacillus thermophilus</name>
    <dbReference type="NCBI Taxonomy" id="1471761"/>
    <lineage>
        <taxon>Bacteria</taxon>
        <taxon>Bacillati</taxon>
        <taxon>Bacillota</taxon>
        <taxon>Bacilli</taxon>
        <taxon>Bacillales</taxon>
        <taxon>Thermoactinomycetaceae</taxon>
        <taxon>Novibacillus</taxon>
    </lineage>
</organism>
<dbReference type="GO" id="GO:0005737">
    <property type="term" value="C:cytoplasm"/>
    <property type="evidence" value="ECO:0007669"/>
    <property type="project" value="UniProtKB-SubCell"/>
</dbReference>
<reference evidence="7 8" key="1">
    <citation type="journal article" date="2015" name="Int. J. Syst. Evol. Microbiol.">
        <title>Novibacillus thermophilus gen. nov., sp. nov., a Gram-staining-negative and moderately thermophilic member of the family Thermoactinomycetaceae.</title>
        <authorList>
            <person name="Yang G."/>
            <person name="Chen J."/>
            <person name="Zhou S."/>
        </authorList>
    </citation>
    <scope>NUCLEOTIDE SEQUENCE [LARGE SCALE GENOMIC DNA]</scope>
    <source>
        <strain evidence="7 8">SG-1</strain>
    </source>
</reference>
<dbReference type="InterPro" id="IPR016181">
    <property type="entry name" value="Acyl_CoA_acyltransferase"/>
</dbReference>
<evidence type="ECO:0000256" key="4">
    <source>
        <dbReference type="ARBA" id="ARBA00023315"/>
    </source>
</evidence>
<gene>
    <name evidence="7" type="ORF">B0W44_01755</name>
</gene>
<dbReference type="GO" id="GO:0008999">
    <property type="term" value="F:protein-N-terminal-alanine acetyltransferase activity"/>
    <property type="evidence" value="ECO:0007669"/>
    <property type="project" value="UniProtKB-EC"/>
</dbReference>
<dbReference type="KEGG" id="ntr:B0W44_01755"/>
<dbReference type="Pfam" id="PF00583">
    <property type="entry name" value="Acetyltransf_1"/>
    <property type="match status" value="1"/>
</dbReference>
<keyword evidence="4" id="KW-0012">Acyltransferase</keyword>
<evidence type="ECO:0000256" key="5">
    <source>
        <dbReference type="RuleBase" id="RU363094"/>
    </source>
</evidence>
<dbReference type="RefSeq" id="WP_077721205.1">
    <property type="nucleotide sequence ID" value="NZ_CP019699.1"/>
</dbReference>
<dbReference type="Proteomes" id="UP000188603">
    <property type="component" value="Chromosome"/>
</dbReference>
<evidence type="ECO:0000259" key="6">
    <source>
        <dbReference type="PROSITE" id="PS51186"/>
    </source>
</evidence>
<proteinExistence type="inferred from homology"/>
<comment type="catalytic activity">
    <reaction evidence="5">
        <text>N-terminal L-alanyl-[ribosomal protein bS18] + acetyl-CoA = N-terminal N(alpha)-acetyl-L-alanyl-[ribosomal protein bS18] + CoA + H(+)</text>
        <dbReference type="Rhea" id="RHEA:43756"/>
        <dbReference type="Rhea" id="RHEA-COMP:10676"/>
        <dbReference type="Rhea" id="RHEA-COMP:10677"/>
        <dbReference type="ChEBI" id="CHEBI:15378"/>
        <dbReference type="ChEBI" id="CHEBI:57287"/>
        <dbReference type="ChEBI" id="CHEBI:57288"/>
        <dbReference type="ChEBI" id="CHEBI:64718"/>
        <dbReference type="ChEBI" id="CHEBI:83683"/>
        <dbReference type="EC" id="2.3.1.266"/>
    </reaction>
</comment>
<dbReference type="SUPFAM" id="SSF55729">
    <property type="entry name" value="Acyl-CoA N-acyltransferases (Nat)"/>
    <property type="match status" value="1"/>
</dbReference>
<keyword evidence="8" id="KW-1185">Reference proteome</keyword>
<dbReference type="InterPro" id="IPR050680">
    <property type="entry name" value="YpeA/RimI_acetyltransf"/>
</dbReference>
<accession>A0A1U9KBC8</accession>
<dbReference type="AlphaFoldDB" id="A0A1U9KBC8"/>
<dbReference type="OrthoDB" id="9794566at2"/>
<evidence type="ECO:0000313" key="7">
    <source>
        <dbReference type="EMBL" id="AQS57348.1"/>
    </source>
</evidence>
<dbReference type="EMBL" id="CP019699">
    <property type="protein sequence ID" value="AQS57348.1"/>
    <property type="molecule type" value="Genomic_DNA"/>
</dbReference>
<dbReference type="InterPro" id="IPR000182">
    <property type="entry name" value="GNAT_dom"/>
</dbReference>
<name>A0A1U9KBC8_9BACL</name>
<dbReference type="NCBIfam" id="TIGR01575">
    <property type="entry name" value="rimI"/>
    <property type="match status" value="1"/>
</dbReference>
<sequence>MAEGDIPAISEIETLSFTTPWTEEAFRRELKHNPFAYYTVATHRERVMAYCGVWLVVDEAHVTNVAVHPKFRGKGIGKQLLTYVMAFVKGNGADRMTLEVRPSNRVARRLYESLGFVHEGTRPNYYPDNDEDAWIMWVNLK</sequence>
<dbReference type="CDD" id="cd04301">
    <property type="entry name" value="NAT_SF"/>
    <property type="match status" value="1"/>
</dbReference>
<dbReference type="STRING" id="1471761.B0W44_01755"/>
<evidence type="ECO:0000256" key="1">
    <source>
        <dbReference type="ARBA" id="ARBA00005395"/>
    </source>
</evidence>
<dbReference type="EC" id="2.3.1.266" evidence="5"/>
<dbReference type="InterPro" id="IPR006464">
    <property type="entry name" value="AcTrfase_RimI/Ard1"/>
</dbReference>
<dbReference type="PROSITE" id="PS51186">
    <property type="entry name" value="GNAT"/>
    <property type="match status" value="1"/>
</dbReference>
<dbReference type="PANTHER" id="PTHR43420">
    <property type="entry name" value="ACETYLTRANSFERASE"/>
    <property type="match status" value="1"/>
</dbReference>
<dbReference type="Gene3D" id="3.40.630.30">
    <property type="match status" value="1"/>
</dbReference>